<organism evidence="2">
    <name type="scientific">marine sediment metagenome</name>
    <dbReference type="NCBI Taxonomy" id="412755"/>
    <lineage>
        <taxon>unclassified sequences</taxon>
        <taxon>metagenomes</taxon>
        <taxon>ecological metagenomes</taxon>
    </lineage>
</organism>
<feature type="domain" description="Fatty acid hydroxylase" evidence="1">
    <location>
        <begin position="1"/>
        <end position="121"/>
    </location>
</feature>
<dbReference type="GO" id="GO:0008610">
    <property type="term" value="P:lipid biosynthetic process"/>
    <property type="evidence" value="ECO:0007669"/>
    <property type="project" value="InterPro"/>
</dbReference>
<evidence type="ECO:0000313" key="2">
    <source>
        <dbReference type="EMBL" id="KKN62308.1"/>
    </source>
</evidence>
<evidence type="ECO:0000259" key="1">
    <source>
        <dbReference type="Pfam" id="PF04116"/>
    </source>
</evidence>
<gene>
    <name evidence="2" type="ORF">LCGC14_0513220</name>
</gene>
<dbReference type="AlphaFoldDB" id="A0A0F9V937"/>
<dbReference type="EMBL" id="LAZR01000629">
    <property type="protein sequence ID" value="KKN62308.1"/>
    <property type="molecule type" value="Genomic_DNA"/>
</dbReference>
<accession>A0A0F9V937</accession>
<reference evidence="2" key="1">
    <citation type="journal article" date="2015" name="Nature">
        <title>Complex archaea that bridge the gap between prokaryotes and eukaryotes.</title>
        <authorList>
            <person name="Spang A."/>
            <person name="Saw J.H."/>
            <person name="Jorgensen S.L."/>
            <person name="Zaremba-Niedzwiedzka K."/>
            <person name="Martijn J."/>
            <person name="Lind A.E."/>
            <person name="van Eijk R."/>
            <person name="Schleper C."/>
            <person name="Guy L."/>
            <person name="Ettema T.J."/>
        </authorList>
    </citation>
    <scope>NUCLEOTIDE SEQUENCE</scope>
</reference>
<sequence length="157" mass="18756">MLHRIPVLWKFYKVQHSVKEMGFAAQFRFHFMEAIVYKSLQYIPLAMIGFGIEQFFIIHKFSIFVGHLNHANLDWNYRKLGFIFNNPRMHLWHPVKELPRQHKYGMNFGLTLSIWDYIFGTAYVPKSGKDLTIGYKGDETFPKDFKGLWFFLLKTNN</sequence>
<dbReference type="GO" id="GO:0005506">
    <property type="term" value="F:iron ion binding"/>
    <property type="evidence" value="ECO:0007669"/>
    <property type="project" value="InterPro"/>
</dbReference>
<comment type="caution">
    <text evidence="2">The sequence shown here is derived from an EMBL/GenBank/DDBJ whole genome shotgun (WGS) entry which is preliminary data.</text>
</comment>
<protein>
    <recommendedName>
        <fullName evidence="1">Fatty acid hydroxylase domain-containing protein</fullName>
    </recommendedName>
</protein>
<name>A0A0F9V937_9ZZZZ</name>
<dbReference type="InterPro" id="IPR006694">
    <property type="entry name" value="Fatty_acid_hydroxylase"/>
</dbReference>
<dbReference type="Pfam" id="PF04116">
    <property type="entry name" value="FA_hydroxylase"/>
    <property type="match status" value="1"/>
</dbReference>
<dbReference type="GO" id="GO:0016491">
    <property type="term" value="F:oxidoreductase activity"/>
    <property type="evidence" value="ECO:0007669"/>
    <property type="project" value="InterPro"/>
</dbReference>
<proteinExistence type="predicted"/>